<feature type="non-terminal residue" evidence="1">
    <location>
        <position position="84"/>
    </location>
</feature>
<comment type="caution">
    <text evidence="1">The sequence shown here is derived from an EMBL/GenBank/DDBJ whole genome shotgun (WGS) entry which is preliminary data.</text>
</comment>
<protein>
    <submittedName>
        <fullName evidence="1">Uncharacterized protein</fullName>
    </submittedName>
</protein>
<proteinExistence type="predicted"/>
<gene>
    <name evidence="1" type="ORF">ILEXP_LOCUS34405</name>
</gene>
<name>A0ABC8T789_9AQUA</name>
<evidence type="ECO:0000313" key="2">
    <source>
        <dbReference type="Proteomes" id="UP001642360"/>
    </source>
</evidence>
<sequence length="84" mass="8478">MAESKREVAALSLGSEGATLELASLVGCSKSVKEELLIEVLGGSKDRGCSSISLIVGGMVDAGAESTLMTVSSSVWSVTNGSIE</sequence>
<dbReference type="EMBL" id="CAUOFW020004358">
    <property type="protein sequence ID" value="CAK9165245.1"/>
    <property type="molecule type" value="Genomic_DNA"/>
</dbReference>
<dbReference type="Proteomes" id="UP001642360">
    <property type="component" value="Unassembled WGS sequence"/>
</dbReference>
<accession>A0ABC8T789</accession>
<organism evidence="1 2">
    <name type="scientific">Ilex paraguariensis</name>
    <name type="common">yerba mate</name>
    <dbReference type="NCBI Taxonomy" id="185542"/>
    <lineage>
        <taxon>Eukaryota</taxon>
        <taxon>Viridiplantae</taxon>
        <taxon>Streptophyta</taxon>
        <taxon>Embryophyta</taxon>
        <taxon>Tracheophyta</taxon>
        <taxon>Spermatophyta</taxon>
        <taxon>Magnoliopsida</taxon>
        <taxon>eudicotyledons</taxon>
        <taxon>Gunneridae</taxon>
        <taxon>Pentapetalae</taxon>
        <taxon>asterids</taxon>
        <taxon>campanulids</taxon>
        <taxon>Aquifoliales</taxon>
        <taxon>Aquifoliaceae</taxon>
        <taxon>Ilex</taxon>
    </lineage>
</organism>
<dbReference type="AlphaFoldDB" id="A0ABC8T789"/>
<reference evidence="1 2" key="1">
    <citation type="submission" date="2024-02" db="EMBL/GenBank/DDBJ databases">
        <authorList>
            <person name="Vignale AGUSTIN F."/>
            <person name="Sosa J E."/>
            <person name="Modenutti C."/>
        </authorList>
    </citation>
    <scope>NUCLEOTIDE SEQUENCE [LARGE SCALE GENOMIC DNA]</scope>
</reference>
<evidence type="ECO:0000313" key="1">
    <source>
        <dbReference type="EMBL" id="CAK9165245.1"/>
    </source>
</evidence>
<keyword evidence="2" id="KW-1185">Reference proteome</keyword>